<dbReference type="FunFam" id="2.40.10.10:FF:000005">
    <property type="entry name" value="Serine protease 37"/>
    <property type="match status" value="1"/>
</dbReference>
<dbReference type="GeneTree" id="ENSGT01030000234551"/>
<evidence type="ECO:0000256" key="6">
    <source>
        <dbReference type="ARBA" id="ARBA00023145"/>
    </source>
</evidence>
<dbReference type="KEGG" id="kmr:108230705"/>
<evidence type="ECO:0000256" key="1">
    <source>
        <dbReference type="ARBA" id="ARBA00004239"/>
    </source>
</evidence>
<dbReference type="EC" id="3.4.21.4" evidence="9"/>
<accession>A0A3Q3EXV1</accession>
<evidence type="ECO:0000313" key="13">
    <source>
        <dbReference type="Ensembl" id="ENSKMAP00000006437.1"/>
    </source>
</evidence>
<dbReference type="PROSITE" id="PS50240">
    <property type="entry name" value="TRYPSIN_DOM"/>
    <property type="match status" value="1"/>
</dbReference>
<keyword evidence="7" id="KW-1015">Disulfide bond</keyword>
<evidence type="ECO:0000256" key="8">
    <source>
        <dbReference type="ARBA" id="ARBA00036320"/>
    </source>
</evidence>
<keyword evidence="5 10" id="KW-0720">Serine protease</keyword>
<feature type="domain" description="Peptidase S1" evidence="12">
    <location>
        <begin position="25"/>
        <end position="240"/>
    </location>
</feature>
<dbReference type="AlphaFoldDB" id="A0A3Q3EXV1"/>
<proteinExistence type="predicted"/>
<dbReference type="SMART" id="SM00020">
    <property type="entry name" value="Tryp_SPc"/>
    <property type="match status" value="1"/>
</dbReference>
<dbReference type="Ensembl" id="ENSKMAT00000006545.1">
    <property type="protein sequence ID" value="ENSKMAP00000006437.1"/>
    <property type="gene ID" value="ENSKMAG00000004887.1"/>
</dbReference>
<reference evidence="13" key="1">
    <citation type="submission" date="2025-08" db="UniProtKB">
        <authorList>
            <consortium name="Ensembl"/>
        </authorList>
    </citation>
    <scope>IDENTIFICATION</scope>
</reference>
<comment type="catalytic activity">
    <reaction evidence="8">
        <text>Preferential cleavage: Arg-|-Xaa, Lys-|-Xaa.</text>
        <dbReference type="EC" id="3.4.21.4"/>
    </reaction>
</comment>
<dbReference type="InterPro" id="IPR009003">
    <property type="entry name" value="Peptidase_S1_PA"/>
</dbReference>
<evidence type="ECO:0000256" key="3">
    <source>
        <dbReference type="ARBA" id="ARBA00022729"/>
    </source>
</evidence>
<keyword evidence="14" id="KW-1185">Reference proteome</keyword>
<dbReference type="GO" id="GO:0004252">
    <property type="term" value="F:serine-type endopeptidase activity"/>
    <property type="evidence" value="ECO:0007669"/>
    <property type="project" value="UniProtKB-EC"/>
</dbReference>
<dbReference type="CDD" id="cd00190">
    <property type="entry name" value="Tryp_SPc"/>
    <property type="match status" value="1"/>
</dbReference>
<reference evidence="13" key="2">
    <citation type="submission" date="2025-09" db="UniProtKB">
        <authorList>
            <consortium name="Ensembl"/>
        </authorList>
    </citation>
    <scope>IDENTIFICATION</scope>
</reference>
<evidence type="ECO:0000256" key="7">
    <source>
        <dbReference type="ARBA" id="ARBA00023157"/>
    </source>
</evidence>
<keyword evidence="3 11" id="KW-0732">Signal</keyword>
<feature type="chain" id="PRO_5018711243" description="trypsin" evidence="11">
    <location>
        <begin position="23"/>
        <end position="242"/>
    </location>
</feature>
<dbReference type="PANTHER" id="PTHR24271:SF81">
    <property type="entry name" value="GRANZYME B"/>
    <property type="match status" value="1"/>
</dbReference>
<evidence type="ECO:0000256" key="2">
    <source>
        <dbReference type="ARBA" id="ARBA00022670"/>
    </source>
</evidence>
<dbReference type="PROSITE" id="PS00135">
    <property type="entry name" value="TRYPSIN_SER"/>
    <property type="match status" value="1"/>
</dbReference>
<dbReference type="SUPFAM" id="SSF50494">
    <property type="entry name" value="Trypsin-like serine proteases"/>
    <property type="match status" value="1"/>
</dbReference>
<sequence length="242" mass="27234">MLKNSRLAALVVVLILLGQVHAGRIIGGKEALAHSRPYMVLLERQTLSDKEFCGGFLLNEDFVMTAGHCQAKTYNALLGLHYMHQNKEQQKISVQREFLHEDFDRNTLSNDLMLLKLSSKAKFTKNVKPIDLADQDEGSLPQQCSVAGWGKTDWNSNLLSTKLMEVNVTLIKNENCAQNHFYCSEGMTGPFQGDSGGPLVCEDGKAYGLVSHLTINQNYIPDYRFTKIPDYIDWIMSTMKKN</sequence>
<dbReference type="InterPro" id="IPR018114">
    <property type="entry name" value="TRYPSIN_HIS"/>
</dbReference>
<dbReference type="GO" id="GO:0006508">
    <property type="term" value="P:proteolysis"/>
    <property type="evidence" value="ECO:0007669"/>
    <property type="project" value="UniProtKB-KW"/>
</dbReference>
<evidence type="ECO:0000256" key="9">
    <source>
        <dbReference type="ARBA" id="ARBA00038868"/>
    </source>
</evidence>
<dbReference type="Proteomes" id="UP000264800">
    <property type="component" value="Unplaced"/>
</dbReference>
<keyword evidence="2 10" id="KW-0645">Protease</keyword>
<dbReference type="RefSeq" id="XP_017262622.1">
    <property type="nucleotide sequence ID" value="XM_017407133.3"/>
</dbReference>
<dbReference type="InterPro" id="IPR043504">
    <property type="entry name" value="Peptidase_S1_PA_chymotrypsin"/>
</dbReference>
<evidence type="ECO:0000259" key="12">
    <source>
        <dbReference type="PROSITE" id="PS50240"/>
    </source>
</evidence>
<dbReference type="Pfam" id="PF00089">
    <property type="entry name" value="Trypsin"/>
    <property type="match status" value="1"/>
</dbReference>
<dbReference type="GO" id="GO:0005576">
    <property type="term" value="C:extracellular region"/>
    <property type="evidence" value="ECO:0007669"/>
    <property type="project" value="UniProtKB-SubCell"/>
</dbReference>
<evidence type="ECO:0000256" key="5">
    <source>
        <dbReference type="ARBA" id="ARBA00022825"/>
    </source>
</evidence>
<evidence type="ECO:0000313" key="14">
    <source>
        <dbReference type="Proteomes" id="UP000264800"/>
    </source>
</evidence>
<dbReference type="GeneID" id="108230705"/>
<dbReference type="STRING" id="37003.ENSKMAP00000006437"/>
<organism evidence="13 14">
    <name type="scientific">Kryptolebias marmoratus</name>
    <name type="common">Mangrove killifish</name>
    <name type="synonym">Rivulus marmoratus</name>
    <dbReference type="NCBI Taxonomy" id="37003"/>
    <lineage>
        <taxon>Eukaryota</taxon>
        <taxon>Metazoa</taxon>
        <taxon>Chordata</taxon>
        <taxon>Craniata</taxon>
        <taxon>Vertebrata</taxon>
        <taxon>Euteleostomi</taxon>
        <taxon>Actinopterygii</taxon>
        <taxon>Neopterygii</taxon>
        <taxon>Teleostei</taxon>
        <taxon>Neoteleostei</taxon>
        <taxon>Acanthomorphata</taxon>
        <taxon>Ovalentaria</taxon>
        <taxon>Atherinomorphae</taxon>
        <taxon>Cyprinodontiformes</taxon>
        <taxon>Rivulidae</taxon>
        <taxon>Kryptolebias</taxon>
    </lineage>
</organism>
<name>A0A3Q3EXV1_KRYMA</name>
<evidence type="ECO:0000256" key="11">
    <source>
        <dbReference type="SAM" id="SignalP"/>
    </source>
</evidence>
<dbReference type="InterPro" id="IPR001314">
    <property type="entry name" value="Peptidase_S1A"/>
</dbReference>
<dbReference type="PROSITE" id="PS00134">
    <property type="entry name" value="TRYPSIN_HIS"/>
    <property type="match status" value="1"/>
</dbReference>
<feature type="signal peptide" evidence="11">
    <location>
        <begin position="1"/>
        <end position="22"/>
    </location>
</feature>
<evidence type="ECO:0000256" key="4">
    <source>
        <dbReference type="ARBA" id="ARBA00022801"/>
    </source>
</evidence>
<evidence type="ECO:0000256" key="10">
    <source>
        <dbReference type="RuleBase" id="RU363034"/>
    </source>
</evidence>
<protein>
    <recommendedName>
        <fullName evidence="9">trypsin</fullName>
        <ecNumber evidence="9">3.4.21.4</ecNumber>
    </recommendedName>
</protein>
<dbReference type="InterPro" id="IPR001254">
    <property type="entry name" value="Trypsin_dom"/>
</dbReference>
<dbReference type="PANTHER" id="PTHR24271">
    <property type="entry name" value="KALLIKREIN-RELATED"/>
    <property type="match status" value="1"/>
</dbReference>
<dbReference type="PRINTS" id="PR00722">
    <property type="entry name" value="CHYMOTRYPSIN"/>
</dbReference>
<dbReference type="OMA" id="RGWIVST"/>
<keyword evidence="6" id="KW-0865">Zymogen</keyword>
<keyword evidence="4 10" id="KW-0378">Hydrolase</keyword>
<dbReference type="InterPro" id="IPR033116">
    <property type="entry name" value="TRYPSIN_SER"/>
</dbReference>
<comment type="subcellular location">
    <subcellularLocation>
        <location evidence="1">Secreted</location>
        <location evidence="1">Extracellular space</location>
    </subcellularLocation>
</comment>
<dbReference type="OrthoDB" id="5565075at2759"/>
<dbReference type="Gene3D" id="2.40.10.10">
    <property type="entry name" value="Trypsin-like serine proteases"/>
    <property type="match status" value="2"/>
</dbReference>